<evidence type="ECO:0000256" key="6">
    <source>
        <dbReference type="ARBA" id="ARBA00022729"/>
    </source>
</evidence>
<feature type="region of interest" description="Disordered" evidence="9">
    <location>
        <begin position="222"/>
        <end position="247"/>
    </location>
</feature>
<name>A0A667HJC1_LYNCA</name>
<dbReference type="AlphaFoldDB" id="A0A667HJC1"/>
<comment type="subcellular location">
    <subcellularLocation>
        <location evidence="1">Secreted</location>
    </subcellularLocation>
</comment>
<protein>
    <recommendedName>
        <fullName evidence="11">Lipocalin/cytosolic fatty-acid binding domain-containing protein</fullName>
    </recommendedName>
</protein>
<evidence type="ECO:0000256" key="4">
    <source>
        <dbReference type="ARBA" id="ARBA00022486"/>
    </source>
</evidence>
<accession>A0A667HJC1</accession>
<keyword evidence="13" id="KW-1185">Reference proteome</keyword>
<dbReference type="PRINTS" id="PR00708">
    <property type="entry name" value="A1AGLPROTEIN"/>
</dbReference>
<sequence length="247" mass="27919">MALSWALAVLSLLPLLEAQSPECANLTAAPITNATLDQLSGKWFYIASAFRYPEFNESSRTIQAAFFYFNINYTEDKILLREYLTIGNQCVYNSSYLNVQRENGSLSKHEFGREQVGYLLLTKDPTTFMLAFSPKDEQNMGLSFYSRHPSNFFYLAQDPFPCGRAPSSPTLPGFPARTPACSPNVPLLPPAAHKPQATQEQMREFHEAIMCMGMQKSEIMYSDEKQDVCGPLEKEHQEEKQKENEGS</sequence>
<dbReference type="GO" id="GO:0006953">
    <property type="term" value="P:acute-phase response"/>
    <property type="evidence" value="ECO:0007669"/>
    <property type="project" value="UniProtKB-KW"/>
</dbReference>
<evidence type="ECO:0000256" key="10">
    <source>
        <dbReference type="SAM" id="SignalP"/>
    </source>
</evidence>
<organism evidence="12 13">
    <name type="scientific">Lynx canadensis</name>
    <name type="common">Canada lynx</name>
    <name type="synonym">Felis canadensis</name>
    <dbReference type="NCBI Taxonomy" id="61383"/>
    <lineage>
        <taxon>Eukaryota</taxon>
        <taxon>Metazoa</taxon>
        <taxon>Chordata</taxon>
        <taxon>Craniata</taxon>
        <taxon>Vertebrata</taxon>
        <taxon>Euteleostomi</taxon>
        <taxon>Mammalia</taxon>
        <taxon>Eutheria</taxon>
        <taxon>Laurasiatheria</taxon>
        <taxon>Carnivora</taxon>
        <taxon>Feliformia</taxon>
        <taxon>Felidae</taxon>
        <taxon>Felinae</taxon>
        <taxon>Lynx</taxon>
    </lineage>
</organism>
<gene>
    <name evidence="12" type="primary">LOC115499986</name>
</gene>
<evidence type="ECO:0000256" key="8">
    <source>
        <dbReference type="ARBA" id="ARBA00023180"/>
    </source>
</evidence>
<proteinExistence type="inferred from homology"/>
<comment type="similarity">
    <text evidence="2">Belongs to the calycin superfamily. Lipocalin family.</text>
</comment>
<dbReference type="InterPro" id="IPR000566">
    <property type="entry name" value="Lipocln_cytosolic_FA-bd_dom"/>
</dbReference>
<dbReference type="Ensembl" id="ENSLCNT00005022226.1">
    <property type="protein sequence ID" value="ENSLCNP00005019853.1"/>
    <property type="gene ID" value="ENSLCNG00005012970.1"/>
</dbReference>
<keyword evidence="3" id="KW-0813">Transport</keyword>
<dbReference type="InterPro" id="IPR001500">
    <property type="entry name" value="A1A_glycop"/>
</dbReference>
<dbReference type="PANTHER" id="PTHR11967:SF2">
    <property type="entry name" value="ALPHA-1-ACID GLYCOPROTEIN 1"/>
    <property type="match status" value="1"/>
</dbReference>
<keyword evidence="6 10" id="KW-0732">Signal</keyword>
<feature type="signal peptide" evidence="10">
    <location>
        <begin position="1"/>
        <end position="18"/>
    </location>
</feature>
<dbReference type="FunFam" id="2.40.128.20:FF:000012">
    <property type="entry name" value="Alpha-1-acid glycoprotein 2"/>
    <property type="match status" value="1"/>
</dbReference>
<dbReference type="CDD" id="cd19451">
    <property type="entry name" value="lipocalin_AGP-like"/>
    <property type="match status" value="1"/>
</dbReference>
<evidence type="ECO:0000256" key="7">
    <source>
        <dbReference type="ARBA" id="ARBA00023157"/>
    </source>
</evidence>
<keyword evidence="5" id="KW-0964">Secreted</keyword>
<evidence type="ECO:0000259" key="11">
    <source>
        <dbReference type="Pfam" id="PF00061"/>
    </source>
</evidence>
<keyword evidence="8" id="KW-0325">Glycoprotein</keyword>
<evidence type="ECO:0000256" key="5">
    <source>
        <dbReference type="ARBA" id="ARBA00022525"/>
    </source>
</evidence>
<evidence type="ECO:0000256" key="2">
    <source>
        <dbReference type="ARBA" id="ARBA00006889"/>
    </source>
</evidence>
<evidence type="ECO:0000256" key="1">
    <source>
        <dbReference type="ARBA" id="ARBA00004613"/>
    </source>
</evidence>
<dbReference type="SUPFAM" id="SSF50814">
    <property type="entry name" value="Lipocalins"/>
    <property type="match status" value="1"/>
</dbReference>
<dbReference type="InterPro" id="IPR012674">
    <property type="entry name" value="Calycin"/>
</dbReference>
<evidence type="ECO:0000256" key="3">
    <source>
        <dbReference type="ARBA" id="ARBA00022448"/>
    </source>
</evidence>
<evidence type="ECO:0000313" key="12">
    <source>
        <dbReference type="Ensembl" id="ENSLCNP00005019853.1"/>
    </source>
</evidence>
<reference evidence="12" key="2">
    <citation type="submission" date="2025-09" db="UniProtKB">
        <authorList>
            <consortium name="Ensembl"/>
        </authorList>
    </citation>
    <scope>IDENTIFICATION</scope>
</reference>
<dbReference type="Proteomes" id="UP000472241">
    <property type="component" value="Unplaced"/>
</dbReference>
<reference evidence="12" key="1">
    <citation type="submission" date="2025-08" db="UniProtKB">
        <authorList>
            <consortium name="Ensembl"/>
        </authorList>
    </citation>
    <scope>IDENTIFICATION</scope>
</reference>
<evidence type="ECO:0000256" key="9">
    <source>
        <dbReference type="SAM" id="MobiDB-lite"/>
    </source>
</evidence>
<keyword evidence="4" id="KW-0011">Acute phase</keyword>
<dbReference type="GO" id="GO:0005615">
    <property type="term" value="C:extracellular space"/>
    <property type="evidence" value="ECO:0007669"/>
    <property type="project" value="InterPro"/>
</dbReference>
<dbReference type="GO" id="GO:0002682">
    <property type="term" value="P:regulation of immune system process"/>
    <property type="evidence" value="ECO:0007669"/>
    <property type="project" value="InterPro"/>
</dbReference>
<keyword evidence="7" id="KW-1015">Disulfide bond</keyword>
<dbReference type="Pfam" id="PF00061">
    <property type="entry name" value="Lipocalin"/>
    <property type="match status" value="1"/>
</dbReference>
<dbReference type="Gene3D" id="2.40.128.20">
    <property type="match status" value="1"/>
</dbReference>
<feature type="chain" id="PRO_5025504542" description="Lipocalin/cytosolic fatty-acid binding domain-containing protein" evidence="10">
    <location>
        <begin position="19"/>
        <end position="247"/>
    </location>
</feature>
<dbReference type="PANTHER" id="PTHR11967">
    <property type="entry name" value="ALPHA-1-ACID GLYCOPROTEIN"/>
    <property type="match status" value="1"/>
</dbReference>
<feature type="domain" description="Lipocalin/cytosolic fatty-acid binding" evidence="11">
    <location>
        <begin position="40"/>
        <end position="149"/>
    </location>
</feature>
<evidence type="ECO:0000313" key="13">
    <source>
        <dbReference type="Proteomes" id="UP000472241"/>
    </source>
</evidence>